<comment type="caution">
    <text evidence="5">Lacks conserved residue(s) required for the propagation of feature annotation.</text>
</comment>
<evidence type="ECO:0000256" key="5">
    <source>
        <dbReference type="PROSITE-ProRule" id="PRU01240"/>
    </source>
</evidence>
<name>A0ABT5PFH9_9PSED</name>
<dbReference type="RefSeq" id="WP_273895689.1">
    <property type="nucleotide sequence ID" value="NZ_JAMDGP010000036.1"/>
</dbReference>
<evidence type="ECO:0000313" key="8">
    <source>
        <dbReference type="Proteomes" id="UP001148184"/>
    </source>
</evidence>
<accession>A0ABT5PFH9</accession>
<sequence length="578" mass="61390">MGTLRMRRLIVLLVVWSVGTEVCAALRIEGLEPCEPWRAYKPQVWCMQVTGMGRELPTVVLNGSALATGSVTRMLDSLRFRLNQRQSVSGPIWLAADGQTSNGVWLTMGQSRVVAAGQYPQIRLNDRVVTALDLVSLVFREDLDGLIQAQRVARQYGLEIVGAIPPLNVYQVRLPVNSLEGRDILLATLGREAAIEGVVVEDDNLEMPADPLRAIDPPDQQGWIANRFLQAVDLYTDYAVKAAQAHKLHTLLVGVIESGVNFDAGDFASYLVPCDSGQVCLYARHSRAATHGTAVSGYLAAGAHPSANLGFLSRMGAAGGFRVIVDRGARAGVAARVAASVNLVQDGVRVLNWSWGVHRMGGINQRGEPIQANVRSDLAFNGYATLLKRFFAWLARNHPAVVVINSAGNSASLTDQHLPASLLADQLIVVGAHQRTGRDVDVEDAGFVASRASSNVGQRVDITAAGCPPWASSARAEPGGCGTSYAAALVTGAVAAMLSIDPELEPRQVRTLLRQSALPLASGGTVDITLPLTSEERSIAGDSATGQSARLNMQGALELVIVRRAAASVAGAQAPVSR</sequence>
<dbReference type="Gene3D" id="3.40.50.200">
    <property type="entry name" value="Peptidase S8/S53 domain"/>
    <property type="match status" value="1"/>
</dbReference>
<evidence type="ECO:0000256" key="1">
    <source>
        <dbReference type="ARBA" id="ARBA00011073"/>
    </source>
</evidence>
<dbReference type="Proteomes" id="UP001148184">
    <property type="component" value="Unassembled WGS sequence"/>
</dbReference>
<protein>
    <submittedName>
        <fullName evidence="7">S8/S53 family peptidase</fullName>
    </submittedName>
</protein>
<dbReference type="InterPro" id="IPR036852">
    <property type="entry name" value="Peptidase_S8/S53_dom_sf"/>
</dbReference>
<dbReference type="PANTHER" id="PTHR43806">
    <property type="entry name" value="PEPTIDASE S8"/>
    <property type="match status" value="1"/>
</dbReference>
<dbReference type="EMBL" id="JAMDGZ010000074">
    <property type="protein sequence ID" value="MDD1017071.1"/>
    <property type="molecule type" value="Genomic_DNA"/>
</dbReference>
<feature type="domain" description="Peptidase S8/S53" evidence="6">
    <location>
        <begin position="252"/>
        <end position="527"/>
    </location>
</feature>
<reference evidence="7 8" key="1">
    <citation type="submission" date="2022-05" db="EMBL/GenBank/DDBJ databases">
        <title>Novel Pseudomonas spp. Isolated from a Rainbow Trout Aquaculture Facility.</title>
        <authorList>
            <person name="Testerman T."/>
            <person name="Graf J."/>
        </authorList>
    </citation>
    <scope>NUCLEOTIDE SEQUENCE [LARGE SCALE GENOMIC DNA]</scope>
    <source>
        <strain evidence="7 8">ID1025</strain>
    </source>
</reference>
<comment type="similarity">
    <text evidence="1 5">Belongs to the peptidase S8 family.</text>
</comment>
<keyword evidence="2" id="KW-0645">Protease</keyword>
<evidence type="ECO:0000256" key="2">
    <source>
        <dbReference type="ARBA" id="ARBA00022670"/>
    </source>
</evidence>
<gene>
    <name evidence="7" type="ORF">M5G17_25760</name>
</gene>
<dbReference type="SUPFAM" id="SSF52743">
    <property type="entry name" value="Subtilisin-like"/>
    <property type="match status" value="1"/>
</dbReference>
<evidence type="ECO:0000313" key="7">
    <source>
        <dbReference type="EMBL" id="MDD1017071.1"/>
    </source>
</evidence>
<dbReference type="CDD" id="cd00306">
    <property type="entry name" value="Peptidases_S8_S53"/>
    <property type="match status" value="1"/>
</dbReference>
<keyword evidence="4" id="KW-0720">Serine protease</keyword>
<keyword evidence="3" id="KW-0378">Hydrolase</keyword>
<dbReference type="InterPro" id="IPR000209">
    <property type="entry name" value="Peptidase_S8/S53_dom"/>
</dbReference>
<dbReference type="PROSITE" id="PS51892">
    <property type="entry name" value="SUBTILASE"/>
    <property type="match status" value="1"/>
</dbReference>
<dbReference type="PANTHER" id="PTHR43806:SF11">
    <property type="entry name" value="CEREVISIN-RELATED"/>
    <property type="match status" value="1"/>
</dbReference>
<dbReference type="InterPro" id="IPR050131">
    <property type="entry name" value="Peptidase_S8_subtilisin-like"/>
</dbReference>
<evidence type="ECO:0000259" key="6">
    <source>
        <dbReference type="Pfam" id="PF00082"/>
    </source>
</evidence>
<dbReference type="Pfam" id="PF00082">
    <property type="entry name" value="Peptidase_S8"/>
    <property type="match status" value="1"/>
</dbReference>
<proteinExistence type="inferred from homology"/>
<evidence type="ECO:0000256" key="3">
    <source>
        <dbReference type="ARBA" id="ARBA00022801"/>
    </source>
</evidence>
<organism evidence="7 8">
    <name type="scientific">Pseudomonas rubra</name>
    <dbReference type="NCBI Taxonomy" id="2942627"/>
    <lineage>
        <taxon>Bacteria</taxon>
        <taxon>Pseudomonadati</taxon>
        <taxon>Pseudomonadota</taxon>
        <taxon>Gammaproteobacteria</taxon>
        <taxon>Pseudomonadales</taxon>
        <taxon>Pseudomonadaceae</taxon>
        <taxon>Pseudomonas</taxon>
    </lineage>
</organism>
<evidence type="ECO:0000256" key="4">
    <source>
        <dbReference type="ARBA" id="ARBA00022825"/>
    </source>
</evidence>
<comment type="caution">
    <text evidence="7">The sequence shown here is derived from an EMBL/GenBank/DDBJ whole genome shotgun (WGS) entry which is preliminary data.</text>
</comment>
<keyword evidence="8" id="KW-1185">Reference proteome</keyword>